<dbReference type="SMART" id="SM00354">
    <property type="entry name" value="HTH_LACI"/>
    <property type="match status" value="1"/>
</dbReference>
<evidence type="ECO:0000313" key="6">
    <source>
        <dbReference type="EMBL" id="MFD0705130.1"/>
    </source>
</evidence>
<gene>
    <name evidence="6" type="ORF">ACFQY8_05150</name>
</gene>
<dbReference type="GO" id="GO:0003677">
    <property type="term" value="F:DNA binding"/>
    <property type="evidence" value="ECO:0007669"/>
    <property type="project" value="UniProtKB-KW"/>
</dbReference>
<dbReference type="CDD" id="cd01392">
    <property type="entry name" value="HTH_LacI"/>
    <property type="match status" value="1"/>
</dbReference>
<name>A0ABW2Y701_9BIFI</name>
<sequence>MATLKEISLKAGVSVSTVSLVLNNRDAGRVKAHIAERVRKVAQDLGYHPNLMARGLRTNHTRILGFLSEEVATTPYAGGMILGAQEAARKNGYVLITVSTDGENSEDAEIAVLERYGVDGFFYAKMSNRFTTVPSRLSNYPVVLLDAVDSHNTVTSITPNELLIGYDATKKLIDAGCTRIAYIGCSEPMLAQGKRLEGYKKALTEAKLPIDENLIINVFNNGPALHAVEKLMCTYNPDGYFCFNDARAWYVYESAARSGLTIGRDISVVGVDNHRVLAETLSPQLTTVELPHYEMGYWAACKLISMIEDCDTSKFALPSTRSPLPSLANNGTVTIHCALIDKESVQ</sequence>
<dbReference type="SUPFAM" id="SSF47413">
    <property type="entry name" value="lambda repressor-like DNA-binding domains"/>
    <property type="match status" value="1"/>
</dbReference>
<evidence type="ECO:0000256" key="4">
    <source>
        <dbReference type="ARBA" id="ARBA00023163"/>
    </source>
</evidence>
<keyword evidence="3 6" id="KW-0238">DNA-binding</keyword>
<dbReference type="SUPFAM" id="SSF53822">
    <property type="entry name" value="Periplasmic binding protein-like I"/>
    <property type="match status" value="1"/>
</dbReference>
<comment type="caution">
    <text evidence="6">The sequence shown here is derived from an EMBL/GenBank/DDBJ whole genome shotgun (WGS) entry which is preliminary data.</text>
</comment>
<organism evidence="6 7">
    <name type="scientific">Alloscardovia venturai</name>
    <dbReference type="NCBI Taxonomy" id="1769421"/>
    <lineage>
        <taxon>Bacteria</taxon>
        <taxon>Bacillati</taxon>
        <taxon>Actinomycetota</taxon>
        <taxon>Actinomycetes</taxon>
        <taxon>Bifidobacteriales</taxon>
        <taxon>Bifidobacteriaceae</taxon>
        <taxon>Alloscardovia</taxon>
    </lineage>
</organism>
<protein>
    <submittedName>
        <fullName evidence="6">LacI family DNA-binding transcriptional regulator</fullName>
    </submittedName>
</protein>
<reference evidence="7" key="1">
    <citation type="journal article" date="2019" name="Int. J. Syst. Evol. Microbiol.">
        <title>The Global Catalogue of Microorganisms (GCM) 10K type strain sequencing project: providing services to taxonomists for standard genome sequencing and annotation.</title>
        <authorList>
            <consortium name="The Broad Institute Genomics Platform"/>
            <consortium name="The Broad Institute Genome Sequencing Center for Infectious Disease"/>
            <person name="Wu L."/>
            <person name="Ma J."/>
        </authorList>
    </citation>
    <scope>NUCLEOTIDE SEQUENCE [LARGE SCALE GENOMIC DNA]</scope>
    <source>
        <strain evidence="7">CCM 8604</strain>
    </source>
</reference>
<dbReference type="EMBL" id="JBHTHQ010000021">
    <property type="protein sequence ID" value="MFD0705130.1"/>
    <property type="molecule type" value="Genomic_DNA"/>
</dbReference>
<dbReference type="PANTHER" id="PTHR30146:SF148">
    <property type="entry name" value="HTH-TYPE TRANSCRIPTIONAL REPRESSOR PURR-RELATED"/>
    <property type="match status" value="1"/>
</dbReference>
<feature type="domain" description="HTH lacI-type" evidence="5">
    <location>
        <begin position="2"/>
        <end position="58"/>
    </location>
</feature>
<proteinExistence type="predicted"/>
<evidence type="ECO:0000256" key="1">
    <source>
        <dbReference type="ARBA" id="ARBA00022491"/>
    </source>
</evidence>
<dbReference type="InterPro" id="IPR028082">
    <property type="entry name" value="Peripla_BP_I"/>
</dbReference>
<dbReference type="Pfam" id="PF13377">
    <property type="entry name" value="Peripla_BP_3"/>
    <property type="match status" value="1"/>
</dbReference>
<dbReference type="PROSITE" id="PS50932">
    <property type="entry name" value="HTH_LACI_2"/>
    <property type="match status" value="1"/>
</dbReference>
<dbReference type="Proteomes" id="UP001597036">
    <property type="component" value="Unassembled WGS sequence"/>
</dbReference>
<keyword evidence="1" id="KW-0678">Repressor</keyword>
<dbReference type="Gene3D" id="1.10.260.40">
    <property type="entry name" value="lambda repressor-like DNA-binding domains"/>
    <property type="match status" value="1"/>
</dbReference>
<dbReference type="Pfam" id="PF00356">
    <property type="entry name" value="LacI"/>
    <property type="match status" value="1"/>
</dbReference>
<keyword evidence="7" id="KW-1185">Reference proteome</keyword>
<dbReference type="InterPro" id="IPR046335">
    <property type="entry name" value="LacI/GalR-like_sensor"/>
</dbReference>
<evidence type="ECO:0000256" key="3">
    <source>
        <dbReference type="ARBA" id="ARBA00023125"/>
    </source>
</evidence>
<evidence type="ECO:0000313" key="7">
    <source>
        <dbReference type="Proteomes" id="UP001597036"/>
    </source>
</evidence>
<keyword evidence="2" id="KW-0805">Transcription regulation</keyword>
<dbReference type="InterPro" id="IPR000843">
    <property type="entry name" value="HTH_LacI"/>
</dbReference>
<evidence type="ECO:0000256" key="2">
    <source>
        <dbReference type="ARBA" id="ARBA00023015"/>
    </source>
</evidence>
<dbReference type="RefSeq" id="WP_377938825.1">
    <property type="nucleotide sequence ID" value="NZ_JBHTHQ010000021.1"/>
</dbReference>
<dbReference type="PANTHER" id="PTHR30146">
    <property type="entry name" value="LACI-RELATED TRANSCRIPTIONAL REPRESSOR"/>
    <property type="match status" value="1"/>
</dbReference>
<keyword evidence="4" id="KW-0804">Transcription</keyword>
<dbReference type="Gene3D" id="3.40.50.2300">
    <property type="match status" value="2"/>
</dbReference>
<dbReference type="InterPro" id="IPR010982">
    <property type="entry name" value="Lambda_DNA-bd_dom_sf"/>
</dbReference>
<evidence type="ECO:0000259" key="5">
    <source>
        <dbReference type="PROSITE" id="PS50932"/>
    </source>
</evidence>
<dbReference type="CDD" id="cd06288">
    <property type="entry name" value="PBP1_sucrose_transcription_regulator"/>
    <property type="match status" value="1"/>
</dbReference>
<accession>A0ABW2Y701</accession>